<reference evidence="2" key="2">
    <citation type="journal article" date="2024" name="Plant">
        <title>Genomic evolution and insights into agronomic trait innovations of Sesamum species.</title>
        <authorList>
            <person name="Miao H."/>
            <person name="Wang L."/>
            <person name="Qu L."/>
            <person name="Liu H."/>
            <person name="Sun Y."/>
            <person name="Le M."/>
            <person name="Wang Q."/>
            <person name="Wei S."/>
            <person name="Zheng Y."/>
            <person name="Lin W."/>
            <person name="Duan Y."/>
            <person name="Cao H."/>
            <person name="Xiong S."/>
            <person name="Wang X."/>
            <person name="Wei L."/>
            <person name="Li C."/>
            <person name="Ma Q."/>
            <person name="Ju M."/>
            <person name="Zhao R."/>
            <person name="Li G."/>
            <person name="Mu C."/>
            <person name="Tian Q."/>
            <person name="Mei H."/>
            <person name="Zhang T."/>
            <person name="Gao T."/>
            <person name="Zhang H."/>
        </authorList>
    </citation>
    <scope>NUCLEOTIDE SEQUENCE</scope>
    <source>
        <strain evidence="2">G02</strain>
    </source>
</reference>
<evidence type="ECO:0008006" key="3">
    <source>
        <dbReference type="Google" id="ProtNLM"/>
    </source>
</evidence>
<accession>A0AAW2P4T0</accession>
<gene>
    <name evidence="2" type="ORF">Sradi_4119300</name>
</gene>
<dbReference type="PANTHER" id="PTHR37610:SF40">
    <property type="entry name" value="OS01G0909600 PROTEIN"/>
    <property type="match status" value="1"/>
</dbReference>
<dbReference type="EMBL" id="JACGWJ010000018">
    <property type="protein sequence ID" value="KAL0349701.1"/>
    <property type="molecule type" value="Genomic_DNA"/>
</dbReference>
<dbReference type="Pfam" id="PF14223">
    <property type="entry name" value="Retrotran_gag_2"/>
    <property type="match status" value="1"/>
</dbReference>
<evidence type="ECO:0000256" key="1">
    <source>
        <dbReference type="SAM" id="MobiDB-lite"/>
    </source>
</evidence>
<feature type="region of interest" description="Disordered" evidence="1">
    <location>
        <begin position="201"/>
        <end position="284"/>
    </location>
</feature>
<reference evidence="2" key="1">
    <citation type="submission" date="2020-06" db="EMBL/GenBank/DDBJ databases">
        <authorList>
            <person name="Li T."/>
            <person name="Hu X."/>
            <person name="Zhang T."/>
            <person name="Song X."/>
            <person name="Zhang H."/>
            <person name="Dai N."/>
            <person name="Sheng W."/>
            <person name="Hou X."/>
            <person name="Wei L."/>
        </authorList>
    </citation>
    <scope>NUCLEOTIDE SEQUENCE</scope>
    <source>
        <strain evidence="2">G02</strain>
        <tissue evidence="2">Leaf</tissue>
    </source>
</reference>
<sequence length="500" mass="55755">MVDQPLRSEVAIGASMVTDLAAGETAEFLHRVNSTELTQPLHAVQEQFEKQIPAPNSLKKSFAEAVSSLAGNRSLHQLPSDLIKYFLADHAPQPFGVKSVNHGRPTLSFIDAEKEELAAPYRFSLVGKFSHGAPPYSHMHQLIARLGVQGAFTRIRLLPPLVTTHLVPSRLPNENFQMDAYIHSDARIICRSYMGTEMKQARDKGQKVTESVGAPVASQNFERSKAEAEYSKDNHPEKRDKGQQVNGNQVEQIQSHGKQGNLEIDNTGTTTRLSPNSETDQGTAILESTSYTTLKAQGENYINNIDSFNLDDPLMAELLDRDWEAEKNIKSSSKTTFHNEEGNLGGLADTEDLEQWQHADYMVISWLLNSISKEIAEAFIYTTSARDLWLALESRYGESNGPLLYQIQREISFMSQRDQTVSTYFTKLKKLWDELACLNPLPSCSCGSSKAQADMSSSSQLIQFLMGLSDAYDHVRNQVLLMDSLSSIGKAYSMILRVEK</sequence>
<dbReference type="PANTHER" id="PTHR37610">
    <property type="entry name" value="CCHC-TYPE DOMAIN-CONTAINING PROTEIN"/>
    <property type="match status" value="1"/>
</dbReference>
<dbReference type="AlphaFoldDB" id="A0AAW2P4T0"/>
<feature type="compositionally biased region" description="Basic and acidic residues" evidence="1">
    <location>
        <begin position="222"/>
        <end position="242"/>
    </location>
</feature>
<evidence type="ECO:0000313" key="2">
    <source>
        <dbReference type="EMBL" id="KAL0349701.1"/>
    </source>
</evidence>
<organism evidence="2">
    <name type="scientific">Sesamum radiatum</name>
    <name type="common">Black benniseed</name>
    <dbReference type="NCBI Taxonomy" id="300843"/>
    <lineage>
        <taxon>Eukaryota</taxon>
        <taxon>Viridiplantae</taxon>
        <taxon>Streptophyta</taxon>
        <taxon>Embryophyta</taxon>
        <taxon>Tracheophyta</taxon>
        <taxon>Spermatophyta</taxon>
        <taxon>Magnoliopsida</taxon>
        <taxon>eudicotyledons</taxon>
        <taxon>Gunneridae</taxon>
        <taxon>Pentapetalae</taxon>
        <taxon>asterids</taxon>
        <taxon>lamiids</taxon>
        <taxon>Lamiales</taxon>
        <taxon>Pedaliaceae</taxon>
        <taxon>Sesamum</taxon>
    </lineage>
</organism>
<protein>
    <recommendedName>
        <fullName evidence="3">Retrotransposon gag domain-containing protein</fullName>
    </recommendedName>
</protein>
<name>A0AAW2P4T0_SESRA</name>
<proteinExistence type="predicted"/>
<feature type="compositionally biased region" description="Polar residues" evidence="1">
    <location>
        <begin position="243"/>
        <end position="284"/>
    </location>
</feature>
<comment type="caution">
    <text evidence="2">The sequence shown here is derived from an EMBL/GenBank/DDBJ whole genome shotgun (WGS) entry which is preliminary data.</text>
</comment>